<evidence type="ECO:0008006" key="5">
    <source>
        <dbReference type="Google" id="ProtNLM"/>
    </source>
</evidence>
<sequence length="104" mass="10400">MKLVKVIALAALAVAPALSFAQSSSGVTRAQVVAELEQLEQAGFNPASDNTQYPAGIQAALARIHASGNTVASGASNAETPRAAANHASAQNDVTGVGSIYAHS</sequence>
<evidence type="ECO:0000313" key="3">
    <source>
        <dbReference type="EMBL" id="VVE06967.1"/>
    </source>
</evidence>
<organism evidence="3 4">
    <name type="scientific">Pandoraea anhela</name>
    <dbReference type="NCBI Taxonomy" id="2508295"/>
    <lineage>
        <taxon>Bacteria</taxon>
        <taxon>Pseudomonadati</taxon>
        <taxon>Pseudomonadota</taxon>
        <taxon>Betaproteobacteria</taxon>
        <taxon>Burkholderiales</taxon>
        <taxon>Burkholderiaceae</taxon>
        <taxon>Pandoraea</taxon>
    </lineage>
</organism>
<dbReference type="InterPro" id="IPR025421">
    <property type="entry name" value="DUF4148"/>
</dbReference>
<dbReference type="OrthoDB" id="9035454at2"/>
<accession>A0A5E4V3Y8</accession>
<evidence type="ECO:0000313" key="4">
    <source>
        <dbReference type="Proteomes" id="UP000406256"/>
    </source>
</evidence>
<dbReference type="RefSeq" id="WP_150669092.1">
    <property type="nucleotide sequence ID" value="NZ_CABPSB010000007.1"/>
</dbReference>
<dbReference type="AlphaFoldDB" id="A0A5E4V3Y8"/>
<keyword evidence="4" id="KW-1185">Reference proteome</keyword>
<gene>
    <name evidence="3" type="ORF">PAN31108_02423</name>
</gene>
<evidence type="ECO:0000256" key="2">
    <source>
        <dbReference type="SAM" id="SignalP"/>
    </source>
</evidence>
<feature type="region of interest" description="Disordered" evidence="1">
    <location>
        <begin position="71"/>
        <end position="90"/>
    </location>
</feature>
<proteinExistence type="predicted"/>
<dbReference type="Proteomes" id="UP000406256">
    <property type="component" value="Unassembled WGS sequence"/>
</dbReference>
<protein>
    <recommendedName>
        <fullName evidence="5">Purine nucleoside phosphorylase</fullName>
    </recommendedName>
</protein>
<keyword evidence="2" id="KW-0732">Signal</keyword>
<feature type="chain" id="PRO_5023140560" description="Purine nucleoside phosphorylase" evidence="2">
    <location>
        <begin position="22"/>
        <end position="104"/>
    </location>
</feature>
<dbReference type="EMBL" id="CABPSB010000007">
    <property type="protein sequence ID" value="VVE06967.1"/>
    <property type="molecule type" value="Genomic_DNA"/>
</dbReference>
<reference evidence="3 4" key="1">
    <citation type="submission" date="2019-08" db="EMBL/GenBank/DDBJ databases">
        <authorList>
            <person name="Peeters C."/>
        </authorList>
    </citation>
    <scope>NUCLEOTIDE SEQUENCE [LARGE SCALE GENOMIC DNA]</scope>
    <source>
        <strain evidence="3 4">LMG 31108</strain>
    </source>
</reference>
<feature type="signal peptide" evidence="2">
    <location>
        <begin position="1"/>
        <end position="21"/>
    </location>
</feature>
<name>A0A5E4V3Y8_9BURK</name>
<evidence type="ECO:0000256" key="1">
    <source>
        <dbReference type="SAM" id="MobiDB-lite"/>
    </source>
</evidence>
<dbReference type="Pfam" id="PF13663">
    <property type="entry name" value="DUF4148"/>
    <property type="match status" value="1"/>
</dbReference>